<reference evidence="2" key="1">
    <citation type="journal article" date="2022" name="Int. J. Mol. Sci.">
        <title>Draft Genome of Tanacetum Coccineum: Genomic Comparison of Closely Related Tanacetum-Family Plants.</title>
        <authorList>
            <person name="Yamashiro T."/>
            <person name="Shiraishi A."/>
            <person name="Nakayama K."/>
            <person name="Satake H."/>
        </authorList>
    </citation>
    <scope>NUCLEOTIDE SEQUENCE</scope>
</reference>
<sequence>MEQELWTLTVKGDDIEGYNNQFHELALMCPDLIMPEKKKTECYIRGLPERFKANVTSSKPASLHNAINMARELIEQAIQAKATRIGESNKRK</sequence>
<accession>A0ABQ5CRW5</accession>
<gene>
    <name evidence="2" type="ORF">Tco_0908938</name>
</gene>
<evidence type="ECO:0000259" key="1">
    <source>
        <dbReference type="Pfam" id="PF19259"/>
    </source>
</evidence>
<proteinExistence type="predicted"/>
<reference evidence="2" key="2">
    <citation type="submission" date="2022-01" db="EMBL/GenBank/DDBJ databases">
        <authorList>
            <person name="Yamashiro T."/>
            <person name="Shiraishi A."/>
            <person name="Satake H."/>
            <person name="Nakayama K."/>
        </authorList>
    </citation>
    <scope>NUCLEOTIDE SEQUENCE</scope>
</reference>
<comment type="caution">
    <text evidence="2">The sequence shown here is derived from an EMBL/GenBank/DDBJ whole genome shotgun (WGS) entry which is preliminary data.</text>
</comment>
<protein>
    <recommendedName>
        <fullName evidence="1">Ty3 transposon capsid-like protein domain-containing protein</fullName>
    </recommendedName>
</protein>
<organism evidence="2 3">
    <name type="scientific">Tanacetum coccineum</name>
    <dbReference type="NCBI Taxonomy" id="301880"/>
    <lineage>
        <taxon>Eukaryota</taxon>
        <taxon>Viridiplantae</taxon>
        <taxon>Streptophyta</taxon>
        <taxon>Embryophyta</taxon>
        <taxon>Tracheophyta</taxon>
        <taxon>Spermatophyta</taxon>
        <taxon>Magnoliopsida</taxon>
        <taxon>eudicotyledons</taxon>
        <taxon>Gunneridae</taxon>
        <taxon>Pentapetalae</taxon>
        <taxon>asterids</taxon>
        <taxon>campanulids</taxon>
        <taxon>Asterales</taxon>
        <taxon>Asteraceae</taxon>
        <taxon>Asteroideae</taxon>
        <taxon>Anthemideae</taxon>
        <taxon>Anthemidinae</taxon>
        <taxon>Tanacetum</taxon>
    </lineage>
</organism>
<dbReference type="Pfam" id="PF19259">
    <property type="entry name" value="Ty3_capsid"/>
    <property type="match status" value="1"/>
</dbReference>
<keyword evidence="3" id="KW-1185">Reference proteome</keyword>
<feature type="domain" description="Ty3 transposon capsid-like protein" evidence="1">
    <location>
        <begin position="14"/>
        <end position="74"/>
    </location>
</feature>
<dbReference type="EMBL" id="BQNB010014479">
    <property type="protein sequence ID" value="GJT28663.1"/>
    <property type="molecule type" value="Genomic_DNA"/>
</dbReference>
<evidence type="ECO:0000313" key="3">
    <source>
        <dbReference type="Proteomes" id="UP001151760"/>
    </source>
</evidence>
<dbReference type="InterPro" id="IPR045358">
    <property type="entry name" value="Ty3_capsid"/>
</dbReference>
<name>A0ABQ5CRW5_9ASTR</name>
<evidence type="ECO:0000313" key="2">
    <source>
        <dbReference type="EMBL" id="GJT28663.1"/>
    </source>
</evidence>
<dbReference type="Proteomes" id="UP001151760">
    <property type="component" value="Unassembled WGS sequence"/>
</dbReference>